<dbReference type="AlphaFoldDB" id="A0A2R6S4G3"/>
<accession>A0A2R6S4G3</accession>
<dbReference type="EMBL" id="MLYV02000081">
    <property type="protein sequence ID" value="PSS37143.1"/>
    <property type="molecule type" value="Genomic_DNA"/>
</dbReference>
<comment type="caution">
    <text evidence="1">The sequence shown here is derived from an EMBL/GenBank/DDBJ whole genome shotgun (WGS) entry which is preliminary data.</text>
</comment>
<organism evidence="1 2">
    <name type="scientific">Hermanssonia centrifuga</name>
    <dbReference type="NCBI Taxonomy" id="98765"/>
    <lineage>
        <taxon>Eukaryota</taxon>
        <taxon>Fungi</taxon>
        <taxon>Dikarya</taxon>
        <taxon>Basidiomycota</taxon>
        <taxon>Agaricomycotina</taxon>
        <taxon>Agaricomycetes</taxon>
        <taxon>Polyporales</taxon>
        <taxon>Meruliaceae</taxon>
        <taxon>Hermanssonia</taxon>
    </lineage>
</organism>
<name>A0A2R6S4G3_9APHY</name>
<keyword evidence="2" id="KW-1185">Reference proteome</keyword>
<evidence type="ECO:0000313" key="2">
    <source>
        <dbReference type="Proteomes" id="UP000186601"/>
    </source>
</evidence>
<evidence type="ECO:0000313" key="1">
    <source>
        <dbReference type="EMBL" id="PSS37143.1"/>
    </source>
</evidence>
<protein>
    <submittedName>
        <fullName evidence="1">Uncharacterized protein</fullName>
    </submittedName>
</protein>
<gene>
    <name evidence="1" type="ORF">PHLCEN_2v1016</name>
</gene>
<proteinExistence type="predicted"/>
<reference evidence="1 2" key="1">
    <citation type="submission" date="2018-02" db="EMBL/GenBank/DDBJ databases">
        <title>Genome sequence of the basidiomycete white-rot fungus Phlebia centrifuga.</title>
        <authorList>
            <person name="Granchi Z."/>
            <person name="Peng M."/>
            <person name="de Vries R.P."/>
            <person name="Hilden K."/>
            <person name="Makela M.R."/>
            <person name="Grigoriev I."/>
            <person name="Riley R."/>
        </authorList>
    </citation>
    <scope>NUCLEOTIDE SEQUENCE [LARGE SCALE GENOMIC DNA]</scope>
    <source>
        <strain evidence="1 2">FBCC195</strain>
    </source>
</reference>
<sequence length="49" mass="5478">MDAGISWAFRAMISLTKDEDDWKRIATPTQTEALGGYGEEVVSQRMLAM</sequence>
<dbReference type="Proteomes" id="UP000186601">
    <property type="component" value="Unassembled WGS sequence"/>
</dbReference>